<organism evidence="3">
    <name type="scientific">Lygus hesperus</name>
    <name type="common">Western plant bug</name>
    <dbReference type="NCBI Taxonomy" id="30085"/>
    <lineage>
        <taxon>Eukaryota</taxon>
        <taxon>Metazoa</taxon>
        <taxon>Ecdysozoa</taxon>
        <taxon>Arthropoda</taxon>
        <taxon>Hexapoda</taxon>
        <taxon>Insecta</taxon>
        <taxon>Pterygota</taxon>
        <taxon>Neoptera</taxon>
        <taxon>Paraneoptera</taxon>
        <taxon>Hemiptera</taxon>
        <taxon>Heteroptera</taxon>
        <taxon>Panheteroptera</taxon>
        <taxon>Cimicomorpha</taxon>
        <taxon>Miridae</taxon>
        <taxon>Mirini</taxon>
        <taxon>Lygus</taxon>
    </lineage>
</organism>
<feature type="transmembrane region" description="Helical" evidence="1">
    <location>
        <begin position="205"/>
        <end position="227"/>
    </location>
</feature>
<proteinExistence type="predicted"/>
<keyword evidence="1" id="KW-1133">Transmembrane helix</keyword>
<keyword evidence="3" id="KW-0418">Kinase</keyword>
<evidence type="ECO:0000313" key="3">
    <source>
        <dbReference type="EMBL" id="JAG28692.1"/>
    </source>
</evidence>
<evidence type="ECO:0000256" key="2">
    <source>
        <dbReference type="SAM" id="SignalP"/>
    </source>
</evidence>
<dbReference type="EMBL" id="GBHO01014912">
    <property type="protein sequence ID" value="JAG28692.1"/>
    <property type="molecule type" value="Transcribed_RNA"/>
</dbReference>
<keyword evidence="1" id="KW-0472">Membrane</keyword>
<feature type="chain" id="PRO_5002070528" evidence="2">
    <location>
        <begin position="19"/>
        <end position="253"/>
    </location>
</feature>
<dbReference type="GO" id="GO:0016301">
    <property type="term" value="F:kinase activity"/>
    <property type="evidence" value="ECO:0007669"/>
    <property type="project" value="UniProtKB-KW"/>
</dbReference>
<keyword evidence="2" id="KW-0732">Signal</keyword>
<name>A0A0A9Y6K5_LYGHE</name>
<keyword evidence="3" id="KW-0808">Transferase</keyword>
<reference evidence="3" key="1">
    <citation type="journal article" date="2014" name="PLoS ONE">
        <title>Transcriptome-Based Identification of ABC Transporters in the Western Tarnished Plant Bug Lygus hesperus.</title>
        <authorList>
            <person name="Hull J.J."/>
            <person name="Chaney K."/>
            <person name="Geib S.M."/>
            <person name="Fabrick J.A."/>
            <person name="Brent C.S."/>
            <person name="Walsh D."/>
            <person name="Lavine L.C."/>
        </authorList>
    </citation>
    <scope>NUCLEOTIDE SEQUENCE</scope>
</reference>
<accession>A0A0A9Y6K5</accession>
<reference evidence="3" key="2">
    <citation type="submission" date="2014-07" db="EMBL/GenBank/DDBJ databases">
        <authorList>
            <person name="Hull J."/>
        </authorList>
    </citation>
    <scope>NUCLEOTIDE SEQUENCE</scope>
</reference>
<sequence>MFQLSFTILFSVFVASSALTGCELMDQLVIYNENNLSAKIDTNDFSLALCIAGYHNNLDVEYTVAEADSLIEYVGIFGIPKNEIDKCSEETFTVTPILNDTNLQDDIQCLANVVFKSPTLRRLYAKLCQPQFISVKERCPNDLHDLSPTDTTLLYRIYTRSMKYNDLLKVLEEPYPAPTKPTTTTTERTVTSPPTVQIQSASINWNIAVITIQSLSFVIIFVVLMYVSAKIRERVLLVKQEDELKTRNEETSI</sequence>
<protein>
    <submittedName>
        <fullName evidence="3">Mitogen-activated protein kinase kinase kinase 15</fullName>
    </submittedName>
</protein>
<feature type="signal peptide" evidence="2">
    <location>
        <begin position="1"/>
        <end position="18"/>
    </location>
</feature>
<dbReference type="AlphaFoldDB" id="A0A0A9Y6K5"/>
<keyword evidence="1" id="KW-0812">Transmembrane</keyword>
<gene>
    <name evidence="3" type="primary">Map3k15</name>
    <name evidence="3" type="ORF">CM83_17910</name>
</gene>
<evidence type="ECO:0000256" key="1">
    <source>
        <dbReference type="SAM" id="Phobius"/>
    </source>
</evidence>